<sequence>MKTKEFKEVVFTLFEKHYHYGVAALINSLCVSKFDGLVVVGYKGNLPTWITQFQTNNKNYYSIKNLYVEFLEIDTILHFGYYKPTAILNIFQNYPSVEKVFYFDPDIIVKASWDFYSKWINLGVCLCLDNNFPFVHHNHPWRQDWINLSNSSKRNKIDYYVNSGFIGVNRANKLLIERWISLTNEYQKNNGNLTLFEKDGHRSFKGDQDLLNAAITVSPEIKLSIIGKEGMGFSQPAYLMSHAINNIKPWEKNFLKYLILQGIGPDFADKDYMAYANFPIKVFSNRTFKLKKLNLKLSSFLGRLIG</sequence>
<dbReference type="SUPFAM" id="SSF53448">
    <property type="entry name" value="Nucleotide-diphospho-sugar transferases"/>
    <property type="match status" value="1"/>
</dbReference>
<comment type="caution">
    <text evidence="1">The sequence shown here is derived from an EMBL/GenBank/DDBJ whole genome shotgun (WGS) entry which is preliminary data.</text>
</comment>
<dbReference type="InterPro" id="IPR029044">
    <property type="entry name" value="Nucleotide-diphossugar_trans"/>
</dbReference>
<evidence type="ECO:0000313" key="2">
    <source>
        <dbReference type="Proteomes" id="UP001236663"/>
    </source>
</evidence>
<organism evidence="1 2">
    <name type="scientific">Cyclobacterium jeungdonense</name>
    <dbReference type="NCBI Taxonomy" id="708087"/>
    <lineage>
        <taxon>Bacteria</taxon>
        <taxon>Pseudomonadati</taxon>
        <taxon>Bacteroidota</taxon>
        <taxon>Cytophagia</taxon>
        <taxon>Cytophagales</taxon>
        <taxon>Cyclobacteriaceae</taxon>
        <taxon>Cyclobacterium</taxon>
    </lineage>
</organism>
<gene>
    <name evidence="1" type="ORF">QWZ15_13620</name>
</gene>
<reference evidence="2" key="1">
    <citation type="journal article" date="2019" name="Int. J. Syst. Evol. Microbiol.">
        <title>The Global Catalogue of Microorganisms (GCM) 10K type strain sequencing project: providing services to taxonomists for standard genome sequencing and annotation.</title>
        <authorList>
            <consortium name="The Broad Institute Genomics Platform"/>
            <consortium name="The Broad Institute Genome Sequencing Center for Infectious Disease"/>
            <person name="Wu L."/>
            <person name="Ma J."/>
        </authorList>
    </citation>
    <scope>NUCLEOTIDE SEQUENCE [LARGE SCALE GENOMIC DNA]</scope>
    <source>
        <strain evidence="2">CECT 7706</strain>
    </source>
</reference>
<dbReference type="EMBL" id="JAUFQS010000013">
    <property type="protein sequence ID" value="MDN3688873.1"/>
    <property type="molecule type" value="Genomic_DNA"/>
</dbReference>
<dbReference type="Proteomes" id="UP001236663">
    <property type="component" value="Unassembled WGS sequence"/>
</dbReference>
<dbReference type="Gene3D" id="3.90.550.10">
    <property type="entry name" value="Spore Coat Polysaccharide Biosynthesis Protein SpsA, Chain A"/>
    <property type="match status" value="1"/>
</dbReference>
<proteinExistence type="predicted"/>
<protein>
    <submittedName>
        <fullName evidence="1">Uncharacterized protein</fullName>
    </submittedName>
</protein>
<evidence type="ECO:0000313" key="1">
    <source>
        <dbReference type="EMBL" id="MDN3688873.1"/>
    </source>
</evidence>
<accession>A0ABT8CBA5</accession>
<name>A0ABT8CBA5_9BACT</name>
<keyword evidence="2" id="KW-1185">Reference proteome</keyword>
<dbReference type="RefSeq" id="WP_163385565.1">
    <property type="nucleotide sequence ID" value="NZ_JAUFQS010000013.1"/>
</dbReference>